<dbReference type="STRING" id="290052.ASU35_17015"/>
<organism evidence="2 3">
    <name type="scientific">Acetivibrio ethanolgignens</name>
    <dbReference type="NCBI Taxonomy" id="290052"/>
    <lineage>
        <taxon>Bacteria</taxon>
        <taxon>Bacillati</taxon>
        <taxon>Bacillota</taxon>
        <taxon>Clostridia</taxon>
        <taxon>Eubacteriales</taxon>
        <taxon>Oscillospiraceae</taxon>
        <taxon>Acetivibrio</taxon>
    </lineage>
</organism>
<feature type="transmembrane region" description="Helical" evidence="1">
    <location>
        <begin position="12"/>
        <end position="36"/>
    </location>
</feature>
<evidence type="ECO:0000256" key="1">
    <source>
        <dbReference type="SAM" id="Phobius"/>
    </source>
</evidence>
<comment type="caution">
    <text evidence="2">The sequence shown here is derived from an EMBL/GenBank/DDBJ whole genome shotgun (WGS) entry which is preliminary data.</text>
</comment>
<reference evidence="2 3" key="1">
    <citation type="submission" date="2015-11" db="EMBL/GenBank/DDBJ databases">
        <title>Butyribacter intestini gen. nov., sp. nov., a butyric acid-producing bacterium of the family Lachnospiraceae isolated from the human faeces.</title>
        <authorList>
            <person name="Zou Y."/>
            <person name="Xue W."/>
            <person name="Luo G."/>
            <person name="Lv M."/>
        </authorList>
    </citation>
    <scope>NUCLEOTIDE SEQUENCE [LARGE SCALE GENOMIC DNA]</scope>
    <source>
        <strain evidence="2 3">ACET-33324</strain>
    </source>
</reference>
<keyword evidence="1" id="KW-0812">Transmembrane</keyword>
<dbReference type="EMBL" id="LNAM01000019">
    <property type="protein sequence ID" value="KSV60356.1"/>
    <property type="molecule type" value="Genomic_DNA"/>
</dbReference>
<accession>A0A0V8QIH2</accession>
<dbReference type="Proteomes" id="UP000054874">
    <property type="component" value="Unassembled WGS sequence"/>
</dbReference>
<dbReference type="AlphaFoldDB" id="A0A0V8QIH2"/>
<dbReference type="RefSeq" id="WP_058351441.1">
    <property type="nucleotide sequence ID" value="NZ_CABMMD010000019.1"/>
</dbReference>
<evidence type="ECO:0000313" key="3">
    <source>
        <dbReference type="Proteomes" id="UP000054874"/>
    </source>
</evidence>
<proteinExistence type="predicted"/>
<keyword evidence="3" id="KW-1185">Reference proteome</keyword>
<keyword evidence="1" id="KW-1133">Transmembrane helix</keyword>
<sequence>MAEKVYKTMKSVGIGNLVLGIGIMAAGIGVGVMVLINGARLLRRKSDLLF</sequence>
<keyword evidence="1" id="KW-0472">Membrane</keyword>
<protein>
    <submittedName>
        <fullName evidence="2">Cytochrome C biosynthesis protein</fullName>
    </submittedName>
</protein>
<evidence type="ECO:0000313" key="2">
    <source>
        <dbReference type="EMBL" id="KSV60356.1"/>
    </source>
</evidence>
<name>A0A0V8QIH2_9FIRM</name>
<gene>
    <name evidence="2" type="ORF">ASU35_17015</name>
</gene>